<proteinExistence type="predicted"/>
<evidence type="ECO:0000313" key="2">
    <source>
        <dbReference type="Proteomes" id="UP000612456"/>
    </source>
</evidence>
<dbReference type="AlphaFoldDB" id="A0A917DSD1"/>
<dbReference type="RefSeq" id="WP_188991480.1">
    <property type="nucleotide sequence ID" value="NZ_BMHP01000001.1"/>
</dbReference>
<accession>A0A917DSD1</accession>
<organism evidence="1 2">
    <name type="scientific">Paenibacillus nasutitermitis</name>
    <dbReference type="NCBI Taxonomy" id="1652958"/>
    <lineage>
        <taxon>Bacteria</taxon>
        <taxon>Bacillati</taxon>
        <taxon>Bacillota</taxon>
        <taxon>Bacilli</taxon>
        <taxon>Bacillales</taxon>
        <taxon>Paenibacillaceae</taxon>
        <taxon>Paenibacillus</taxon>
    </lineage>
</organism>
<gene>
    <name evidence="1" type="ORF">GCM10010911_20370</name>
</gene>
<reference evidence="1" key="1">
    <citation type="journal article" date="2014" name="Int. J. Syst. Evol. Microbiol.">
        <title>Complete genome sequence of Corynebacterium casei LMG S-19264T (=DSM 44701T), isolated from a smear-ripened cheese.</title>
        <authorList>
            <consortium name="US DOE Joint Genome Institute (JGI-PGF)"/>
            <person name="Walter F."/>
            <person name="Albersmeier A."/>
            <person name="Kalinowski J."/>
            <person name="Ruckert C."/>
        </authorList>
    </citation>
    <scope>NUCLEOTIDE SEQUENCE</scope>
    <source>
        <strain evidence="1">CGMCC 1.15178</strain>
    </source>
</reference>
<comment type="caution">
    <text evidence="1">The sequence shown here is derived from an EMBL/GenBank/DDBJ whole genome shotgun (WGS) entry which is preliminary data.</text>
</comment>
<sequence>MDIWKKQLIKQMLEHVQAEMGEPSFQEVEFITTGCEKDVLILDKKTVIAFFRKGLEIGRYSVRQELIRRLAGQSEAVLPECLYISPTQNFVVEKYVPGSQIAPQAG</sequence>
<dbReference type="Proteomes" id="UP000612456">
    <property type="component" value="Unassembled WGS sequence"/>
</dbReference>
<evidence type="ECO:0000313" key="1">
    <source>
        <dbReference type="EMBL" id="GGD62395.1"/>
    </source>
</evidence>
<dbReference type="EMBL" id="BMHP01000001">
    <property type="protein sequence ID" value="GGD62395.1"/>
    <property type="molecule type" value="Genomic_DNA"/>
</dbReference>
<keyword evidence="2" id="KW-1185">Reference proteome</keyword>
<protein>
    <submittedName>
        <fullName evidence="1">Uncharacterized protein</fullName>
    </submittedName>
</protein>
<name>A0A917DSD1_9BACL</name>
<reference evidence="1" key="2">
    <citation type="submission" date="2020-09" db="EMBL/GenBank/DDBJ databases">
        <authorList>
            <person name="Sun Q."/>
            <person name="Zhou Y."/>
        </authorList>
    </citation>
    <scope>NUCLEOTIDE SEQUENCE</scope>
    <source>
        <strain evidence="1">CGMCC 1.15178</strain>
    </source>
</reference>